<gene>
    <name evidence="2" type="ORF">GUJ93_ZPchr0004g39268</name>
</gene>
<evidence type="ECO:0000256" key="1">
    <source>
        <dbReference type="SAM" id="MobiDB-lite"/>
    </source>
</evidence>
<comment type="caution">
    <text evidence="2">The sequence shown here is derived from an EMBL/GenBank/DDBJ whole genome shotgun (WGS) entry which is preliminary data.</text>
</comment>
<dbReference type="AlphaFoldDB" id="A0A8J5SNH5"/>
<accession>A0A8J5SNH5</accession>
<reference evidence="2" key="1">
    <citation type="journal article" date="2021" name="bioRxiv">
        <title>Whole Genome Assembly and Annotation of Northern Wild Rice, Zizania palustris L., Supports a Whole Genome Duplication in the Zizania Genus.</title>
        <authorList>
            <person name="Haas M."/>
            <person name="Kono T."/>
            <person name="Macchietto M."/>
            <person name="Millas R."/>
            <person name="McGilp L."/>
            <person name="Shao M."/>
            <person name="Duquette J."/>
            <person name="Hirsch C.N."/>
            <person name="Kimball J."/>
        </authorList>
    </citation>
    <scope>NUCLEOTIDE SEQUENCE</scope>
    <source>
        <tissue evidence="2">Fresh leaf tissue</tissue>
    </source>
</reference>
<organism evidence="2 3">
    <name type="scientific">Zizania palustris</name>
    <name type="common">Northern wild rice</name>
    <dbReference type="NCBI Taxonomy" id="103762"/>
    <lineage>
        <taxon>Eukaryota</taxon>
        <taxon>Viridiplantae</taxon>
        <taxon>Streptophyta</taxon>
        <taxon>Embryophyta</taxon>
        <taxon>Tracheophyta</taxon>
        <taxon>Spermatophyta</taxon>
        <taxon>Magnoliopsida</taxon>
        <taxon>Liliopsida</taxon>
        <taxon>Poales</taxon>
        <taxon>Poaceae</taxon>
        <taxon>BOP clade</taxon>
        <taxon>Oryzoideae</taxon>
        <taxon>Oryzeae</taxon>
        <taxon>Zizaniinae</taxon>
        <taxon>Zizania</taxon>
    </lineage>
</organism>
<proteinExistence type="predicted"/>
<evidence type="ECO:0000313" key="2">
    <source>
        <dbReference type="EMBL" id="KAG8065933.1"/>
    </source>
</evidence>
<reference evidence="2" key="2">
    <citation type="submission" date="2021-02" db="EMBL/GenBank/DDBJ databases">
        <authorList>
            <person name="Kimball J.A."/>
            <person name="Haas M.W."/>
            <person name="Macchietto M."/>
            <person name="Kono T."/>
            <person name="Duquette J."/>
            <person name="Shao M."/>
        </authorList>
    </citation>
    <scope>NUCLEOTIDE SEQUENCE</scope>
    <source>
        <tissue evidence="2">Fresh leaf tissue</tissue>
    </source>
</reference>
<protein>
    <submittedName>
        <fullName evidence="2">Uncharacterized protein</fullName>
    </submittedName>
</protein>
<sequence>MGELKYFLGLQIKQTKDDTFIHQGFDSITLRTEACFAFCHSLHGTSLDYINLRLVHYTLRQRTSKRDKVAKRVAKAVSRAFVAALSDIDTSSTEKSSYDEEEESPRKEHKKDKKGRDFTGLCFMADSDHSGDELDSSEVHLSYD</sequence>
<feature type="region of interest" description="Disordered" evidence="1">
    <location>
        <begin position="88"/>
        <end position="114"/>
    </location>
</feature>
<evidence type="ECO:0000313" key="3">
    <source>
        <dbReference type="Proteomes" id="UP000729402"/>
    </source>
</evidence>
<keyword evidence="3" id="KW-1185">Reference proteome</keyword>
<dbReference type="EMBL" id="JAAALK010000285">
    <property type="protein sequence ID" value="KAG8065933.1"/>
    <property type="molecule type" value="Genomic_DNA"/>
</dbReference>
<dbReference type="Proteomes" id="UP000729402">
    <property type="component" value="Unassembled WGS sequence"/>
</dbReference>
<name>A0A8J5SNH5_ZIZPA</name>